<gene>
    <name evidence="1" type="primary">WBGene00283642</name>
</gene>
<dbReference type="EnsemblMetazoa" id="PPA45273.1">
    <property type="protein sequence ID" value="PPA45273.1"/>
    <property type="gene ID" value="WBGene00283642"/>
</dbReference>
<proteinExistence type="predicted"/>
<reference evidence="1" key="2">
    <citation type="submission" date="2022-06" db="UniProtKB">
        <authorList>
            <consortium name="EnsemblMetazoa"/>
        </authorList>
    </citation>
    <scope>IDENTIFICATION</scope>
    <source>
        <strain evidence="1">PS312</strain>
    </source>
</reference>
<accession>A0A2A6BBX9</accession>
<dbReference type="Proteomes" id="UP000005239">
    <property type="component" value="Unassembled WGS sequence"/>
</dbReference>
<sequence>METGVIDWVEEAIRRKLRWANKIRNMDGNRWARRLTVWIPYDWSNRRAQGTMEERDTTENGLMGAKNNH</sequence>
<name>A0A2A6BBX9_PRIPA</name>
<evidence type="ECO:0000313" key="2">
    <source>
        <dbReference type="Proteomes" id="UP000005239"/>
    </source>
</evidence>
<protein>
    <submittedName>
        <fullName evidence="1">Uncharacterized protein</fullName>
    </submittedName>
</protein>
<keyword evidence="2" id="KW-1185">Reference proteome</keyword>
<reference evidence="2" key="1">
    <citation type="journal article" date="2008" name="Nat. Genet.">
        <title>The Pristionchus pacificus genome provides a unique perspective on nematode lifestyle and parasitism.</title>
        <authorList>
            <person name="Dieterich C."/>
            <person name="Clifton S.W."/>
            <person name="Schuster L.N."/>
            <person name="Chinwalla A."/>
            <person name="Delehaunty K."/>
            <person name="Dinkelacker I."/>
            <person name="Fulton L."/>
            <person name="Fulton R."/>
            <person name="Godfrey J."/>
            <person name="Minx P."/>
            <person name="Mitreva M."/>
            <person name="Roeseler W."/>
            <person name="Tian H."/>
            <person name="Witte H."/>
            <person name="Yang S.P."/>
            <person name="Wilson R.K."/>
            <person name="Sommer R.J."/>
        </authorList>
    </citation>
    <scope>NUCLEOTIDE SEQUENCE [LARGE SCALE GENOMIC DNA]</scope>
    <source>
        <strain evidence="2">PS312</strain>
    </source>
</reference>
<dbReference type="OrthoDB" id="10589955at2759"/>
<organism evidence="1 2">
    <name type="scientific">Pristionchus pacificus</name>
    <name type="common">Parasitic nematode worm</name>
    <dbReference type="NCBI Taxonomy" id="54126"/>
    <lineage>
        <taxon>Eukaryota</taxon>
        <taxon>Metazoa</taxon>
        <taxon>Ecdysozoa</taxon>
        <taxon>Nematoda</taxon>
        <taxon>Chromadorea</taxon>
        <taxon>Rhabditida</taxon>
        <taxon>Rhabditina</taxon>
        <taxon>Diplogasteromorpha</taxon>
        <taxon>Diplogasteroidea</taxon>
        <taxon>Neodiplogasteridae</taxon>
        <taxon>Pristionchus</taxon>
    </lineage>
</organism>
<evidence type="ECO:0000313" key="1">
    <source>
        <dbReference type="EnsemblMetazoa" id="PPA45273.1"/>
    </source>
</evidence>
<dbReference type="AlphaFoldDB" id="A0A2A6BBX9"/>
<accession>A0A8R1Z823</accession>